<evidence type="ECO:0000313" key="4">
    <source>
        <dbReference type="Proteomes" id="UP000320386"/>
    </source>
</evidence>
<dbReference type="EMBL" id="CP036280">
    <property type="protein sequence ID" value="QDU70738.1"/>
    <property type="molecule type" value="Genomic_DNA"/>
</dbReference>
<dbReference type="CDD" id="cd19085">
    <property type="entry name" value="AKR_AKR11B3"/>
    <property type="match status" value="1"/>
</dbReference>
<dbReference type="SUPFAM" id="SSF51430">
    <property type="entry name" value="NAD(P)-linked oxidoreductase"/>
    <property type="match status" value="1"/>
</dbReference>
<dbReference type="InterPro" id="IPR020471">
    <property type="entry name" value="AKR"/>
</dbReference>
<dbReference type="RefSeq" id="WP_145444890.1">
    <property type="nucleotide sequence ID" value="NZ_CP036280.1"/>
</dbReference>
<keyword evidence="1 3" id="KW-0560">Oxidoreductase</keyword>
<evidence type="ECO:0000313" key="3">
    <source>
        <dbReference type="EMBL" id="QDU70738.1"/>
    </source>
</evidence>
<dbReference type="InterPro" id="IPR018170">
    <property type="entry name" value="Aldo/ket_reductase_CS"/>
</dbReference>
<proteinExistence type="predicted"/>
<name>A0A518BUS9_9BACT</name>
<dbReference type="KEGG" id="mcad:Pan265_05730"/>
<reference evidence="3 4" key="1">
    <citation type="submission" date="2019-02" db="EMBL/GenBank/DDBJ databases">
        <title>Deep-cultivation of Planctomycetes and their phenomic and genomic characterization uncovers novel biology.</title>
        <authorList>
            <person name="Wiegand S."/>
            <person name="Jogler M."/>
            <person name="Boedeker C."/>
            <person name="Pinto D."/>
            <person name="Vollmers J."/>
            <person name="Rivas-Marin E."/>
            <person name="Kohn T."/>
            <person name="Peeters S.H."/>
            <person name="Heuer A."/>
            <person name="Rast P."/>
            <person name="Oberbeckmann S."/>
            <person name="Bunk B."/>
            <person name="Jeske O."/>
            <person name="Meyerdierks A."/>
            <person name="Storesund J.E."/>
            <person name="Kallscheuer N."/>
            <person name="Luecker S."/>
            <person name="Lage O.M."/>
            <person name="Pohl T."/>
            <person name="Merkel B.J."/>
            <person name="Hornburger P."/>
            <person name="Mueller R.-W."/>
            <person name="Bruemmer F."/>
            <person name="Labrenz M."/>
            <person name="Spormann A.M."/>
            <person name="Op den Camp H."/>
            <person name="Overmann J."/>
            <person name="Amann R."/>
            <person name="Jetten M.S.M."/>
            <person name="Mascher T."/>
            <person name="Medema M.H."/>
            <person name="Devos D.P."/>
            <person name="Kaster A.-K."/>
            <person name="Ovreas L."/>
            <person name="Rohde M."/>
            <person name="Galperin M.Y."/>
            <person name="Jogler C."/>
        </authorList>
    </citation>
    <scope>NUCLEOTIDE SEQUENCE [LARGE SCALE GENOMIC DNA]</scope>
    <source>
        <strain evidence="3 4">Pan265</strain>
    </source>
</reference>
<dbReference type="OrthoDB" id="9804790at2"/>
<dbReference type="PROSITE" id="PS00062">
    <property type="entry name" value="ALDOKETO_REDUCTASE_2"/>
    <property type="match status" value="1"/>
</dbReference>
<dbReference type="PANTHER" id="PTHR43364">
    <property type="entry name" value="NADH-SPECIFIC METHYLGLYOXAL REDUCTASE-RELATED"/>
    <property type="match status" value="1"/>
</dbReference>
<dbReference type="GO" id="GO:0005829">
    <property type="term" value="C:cytosol"/>
    <property type="evidence" value="ECO:0007669"/>
    <property type="project" value="TreeGrafter"/>
</dbReference>
<dbReference type="Pfam" id="PF00248">
    <property type="entry name" value="Aldo_ket_red"/>
    <property type="match status" value="1"/>
</dbReference>
<sequence>MQYMELGDSGLKVSRIAFGSMSIVANPTYSGVEETQAIEAIHTAYDAGINFFDTAPGYGNGAAEVVLGRALAGGLREKVIVADKINTPSLTAQDVETEFALACERLNTDYIDLYQIHWPKNVVPVEETLRAMENLVTSGRVRSLGVSNFGPVDLTEALGVCSLVSNQIAYNLLNRAPEFEVVEIMLKHNMGMLCYSPIAQGLLAGKFSNADEVPDERARTRIFASTRPQARHSEPGCETEAFEAIAGVRAVAERVGQSMADVSIAWLLAQPTVTSVLVGASMPEQVKRNAAAADVKLSQQDLDELSSITESVKQILGPNMDVWQTESRIR</sequence>
<keyword evidence="4" id="KW-1185">Reference proteome</keyword>
<dbReference type="Gene3D" id="3.20.20.100">
    <property type="entry name" value="NADP-dependent oxidoreductase domain"/>
    <property type="match status" value="1"/>
</dbReference>
<dbReference type="EC" id="1.1.1.-" evidence="3"/>
<dbReference type="InterPro" id="IPR023210">
    <property type="entry name" value="NADP_OxRdtase_dom"/>
</dbReference>
<feature type="domain" description="NADP-dependent oxidoreductase" evidence="2">
    <location>
        <begin position="15"/>
        <end position="308"/>
    </location>
</feature>
<dbReference type="InterPro" id="IPR050523">
    <property type="entry name" value="AKR_Detox_Biosynth"/>
</dbReference>
<dbReference type="GO" id="GO:0016491">
    <property type="term" value="F:oxidoreductase activity"/>
    <property type="evidence" value="ECO:0007669"/>
    <property type="project" value="UniProtKB-KW"/>
</dbReference>
<organism evidence="3 4">
    <name type="scientific">Mucisphaera calidilacus</name>
    <dbReference type="NCBI Taxonomy" id="2527982"/>
    <lineage>
        <taxon>Bacteria</taxon>
        <taxon>Pseudomonadati</taxon>
        <taxon>Planctomycetota</taxon>
        <taxon>Phycisphaerae</taxon>
        <taxon>Phycisphaerales</taxon>
        <taxon>Phycisphaeraceae</taxon>
        <taxon>Mucisphaera</taxon>
    </lineage>
</organism>
<dbReference type="PRINTS" id="PR00069">
    <property type="entry name" value="ALDKETRDTASE"/>
</dbReference>
<evidence type="ECO:0000259" key="2">
    <source>
        <dbReference type="Pfam" id="PF00248"/>
    </source>
</evidence>
<gene>
    <name evidence="3" type="primary">yhdN_2</name>
    <name evidence="3" type="ORF">Pan265_05730</name>
</gene>
<protein>
    <submittedName>
        <fullName evidence="3">General stress protein 69</fullName>
        <ecNumber evidence="3">1.1.1.-</ecNumber>
    </submittedName>
</protein>
<dbReference type="PANTHER" id="PTHR43364:SF4">
    <property type="entry name" value="NAD(P)-LINKED OXIDOREDUCTASE SUPERFAMILY PROTEIN"/>
    <property type="match status" value="1"/>
</dbReference>
<dbReference type="Proteomes" id="UP000320386">
    <property type="component" value="Chromosome"/>
</dbReference>
<evidence type="ECO:0000256" key="1">
    <source>
        <dbReference type="ARBA" id="ARBA00023002"/>
    </source>
</evidence>
<accession>A0A518BUS9</accession>
<dbReference type="AlphaFoldDB" id="A0A518BUS9"/>
<dbReference type="InterPro" id="IPR036812">
    <property type="entry name" value="NAD(P)_OxRdtase_dom_sf"/>
</dbReference>